<dbReference type="Proteomes" id="UP000234639">
    <property type="component" value="Unassembled WGS sequence"/>
</dbReference>
<name>A0A2I1NC56_9BACT</name>
<evidence type="ECO:0000256" key="1">
    <source>
        <dbReference type="SAM" id="SignalP"/>
    </source>
</evidence>
<dbReference type="PANTHER" id="PTHR41247:SF1">
    <property type="entry name" value="HTH-TYPE TRANSCRIPTIONAL REPRESSOR YCNK"/>
    <property type="match status" value="1"/>
</dbReference>
<gene>
    <name evidence="2" type="ORF">CYJ41_00345</name>
</gene>
<dbReference type="EMBL" id="PKHU01000001">
    <property type="protein sequence ID" value="PKZ29926.1"/>
    <property type="molecule type" value="Genomic_DNA"/>
</dbReference>
<dbReference type="InterPro" id="IPR008719">
    <property type="entry name" value="N2O_reductase_NosL"/>
</dbReference>
<keyword evidence="1" id="KW-0732">Signal</keyword>
<dbReference type="SUPFAM" id="SSF160387">
    <property type="entry name" value="NosL/MerB-like"/>
    <property type="match status" value="2"/>
</dbReference>
<evidence type="ECO:0000313" key="3">
    <source>
        <dbReference type="Proteomes" id="UP000234639"/>
    </source>
</evidence>
<dbReference type="Gene3D" id="3.30.70.2050">
    <property type="match status" value="2"/>
</dbReference>
<sequence>MIRSFTIFLFFSLFVFADEPNLQLGLDENLSTKLDDFSSFSAKPLKNCVKTAYFAKLKSGENLQYCDLGELSFHSMDEDILFSSIKVTDNKTLSLIPALKANYVANEKGEFAFLNKDDAFSFANKYGGEITDFDNAFDKAYIRQSKTKEDKFNQAMAKRIYEKRCEKLSKSDYKFINELKIDILKKCKNLYHDDELENFENLSGILEGIFDEKKADLVAKYIWFFEKQKDELKIEFSKTDRCPICGMFVYKYPKWVVVVNLGDKTFHFDGAKDMMKFILKNGNIKNKASILIRDYYTQKVINAKKAFFVAGSDVLGPMGNELIAFEMYESARTFRLEHGGTEIYKFDEITNSVTCALDGRSCE</sequence>
<reference evidence="2 3" key="1">
    <citation type="submission" date="2017-12" db="EMBL/GenBank/DDBJ databases">
        <title>Phylogenetic diversity of female urinary microbiome.</title>
        <authorList>
            <person name="Thomas-White K."/>
            <person name="Wolfe A.J."/>
        </authorList>
    </citation>
    <scope>NUCLEOTIDE SEQUENCE [LARGE SCALE GENOMIC DNA]</scope>
    <source>
        <strain evidence="2 3">UMB0112</strain>
    </source>
</reference>
<organism evidence="2 3">
    <name type="scientific">Campylobacter ureolyticus</name>
    <dbReference type="NCBI Taxonomy" id="827"/>
    <lineage>
        <taxon>Bacteria</taxon>
        <taxon>Pseudomonadati</taxon>
        <taxon>Campylobacterota</taxon>
        <taxon>Epsilonproteobacteria</taxon>
        <taxon>Campylobacterales</taxon>
        <taxon>Campylobacteraceae</taxon>
        <taxon>Campylobacter</taxon>
    </lineage>
</organism>
<comment type="caution">
    <text evidence="2">The sequence shown here is derived from an EMBL/GenBank/DDBJ whole genome shotgun (WGS) entry which is preliminary data.</text>
</comment>
<feature type="signal peptide" evidence="1">
    <location>
        <begin position="1"/>
        <end position="17"/>
    </location>
</feature>
<dbReference type="AlphaFoldDB" id="A0A2I1NC56"/>
<accession>A0A2I1NC56</accession>
<dbReference type="RefSeq" id="WP_101636421.1">
    <property type="nucleotide sequence ID" value="NZ_PKHU01000001.1"/>
</dbReference>
<dbReference type="Pfam" id="PF05573">
    <property type="entry name" value="NosL"/>
    <property type="match status" value="1"/>
</dbReference>
<dbReference type="PANTHER" id="PTHR41247">
    <property type="entry name" value="HTH-TYPE TRANSCRIPTIONAL REPRESSOR YCNK"/>
    <property type="match status" value="1"/>
</dbReference>
<feature type="chain" id="PRO_5014148883" description="NosL family protein" evidence="1">
    <location>
        <begin position="18"/>
        <end position="363"/>
    </location>
</feature>
<evidence type="ECO:0000313" key="2">
    <source>
        <dbReference type="EMBL" id="PKZ29926.1"/>
    </source>
</evidence>
<proteinExistence type="predicted"/>
<protein>
    <recommendedName>
        <fullName evidence="4">NosL family protein</fullName>
    </recommendedName>
</protein>
<evidence type="ECO:0008006" key="4">
    <source>
        <dbReference type="Google" id="ProtNLM"/>
    </source>
</evidence>